<dbReference type="InterPro" id="IPR050817">
    <property type="entry name" value="DjlA_DnaK_co-chaperone"/>
</dbReference>
<dbReference type="SMART" id="SM00271">
    <property type="entry name" value="DnaJ"/>
    <property type="match status" value="1"/>
</dbReference>
<gene>
    <name evidence="3" type="ORF">CGLO_05841</name>
</gene>
<comment type="caution">
    <text evidence="3">The sequence shown here is derived from an EMBL/GenBank/DDBJ whole genome shotgun (WGS) entry which is preliminary data.</text>
</comment>
<dbReference type="EMBL" id="AMYD01001162">
    <property type="protein sequence ID" value="EQB54345.1"/>
    <property type="molecule type" value="Genomic_DNA"/>
</dbReference>
<dbReference type="PRINTS" id="PR00625">
    <property type="entry name" value="JDOMAIN"/>
</dbReference>
<accession>T0M0K3</accession>
<dbReference type="OrthoDB" id="10250354at2759"/>
<evidence type="ECO:0000313" key="4">
    <source>
        <dbReference type="Proteomes" id="UP000015530"/>
    </source>
</evidence>
<dbReference type="InterPro" id="IPR036869">
    <property type="entry name" value="J_dom_sf"/>
</dbReference>
<dbReference type="Gene3D" id="1.10.287.110">
    <property type="entry name" value="DnaJ domain"/>
    <property type="match status" value="1"/>
</dbReference>
<proteinExistence type="predicted"/>
<dbReference type="InterPro" id="IPR001623">
    <property type="entry name" value="DnaJ_domain"/>
</dbReference>
<evidence type="ECO:0000256" key="1">
    <source>
        <dbReference type="SAM" id="MobiDB-lite"/>
    </source>
</evidence>
<dbReference type="PANTHER" id="PTHR24074">
    <property type="entry name" value="CO-CHAPERONE PROTEIN DJLA"/>
    <property type="match status" value="1"/>
</dbReference>
<dbReference type="SUPFAM" id="SSF46565">
    <property type="entry name" value="Chaperone J-domain"/>
    <property type="match status" value="1"/>
</dbReference>
<name>T0M0K3_COLGC</name>
<dbReference type="HOGENOM" id="CLU_2084677_0_0_1"/>
<organism evidence="3 4">
    <name type="scientific">Colletotrichum gloeosporioides (strain Cg-14)</name>
    <name type="common">Anthracnose fungus</name>
    <name type="synonym">Glomerella cingulata</name>
    <dbReference type="NCBI Taxonomy" id="1237896"/>
    <lineage>
        <taxon>Eukaryota</taxon>
        <taxon>Fungi</taxon>
        <taxon>Dikarya</taxon>
        <taxon>Ascomycota</taxon>
        <taxon>Pezizomycotina</taxon>
        <taxon>Sordariomycetes</taxon>
        <taxon>Hypocreomycetidae</taxon>
        <taxon>Glomerellales</taxon>
        <taxon>Glomerellaceae</taxon>
        <taxon>Colletotrichum</taxon>
        <taxon>Colletotrichum gloeosporioides species complex</taxon>
    </lineage>
</organism>
<protein>
    <recommendedName>
        <fullName evidence="2">J domain-containing protein</fullName>
    </recommendedName>
</protein>
<dbReference type="AlphaFoldDB" id="T0M0K3"/>
<reference evidence="4" key="1">
    <citation type="journal article" date="2013" name="Mol. Plant Microbe Interact.">
        <title>Global aspects of pacC regulation of pathogenicity genes in Colletotrichum gloeosporioides as revealed by transcriptome analysis.</title>
        <authorList>
            <person name="Alkan N."/>
            <person name="Meng X."/>
            <person name="Friedlander G."/>
            <person name="Reuveni E."/>
            <person name="Sukno S."/>
            <person name="Sherman A."/>
            <person name="Thon M."/>
            <person name="Fluhr R."/>
            <person name="Prusky D."/>
        </authorList>
    </citation>
    <scope>NUCLEOTIDE SEQUENCE [LARGE SCALE GENOMIC DNA]</scope>
    <source>
        <strain evidence="4">Cg-14</strain>
    </source>
</reference>
<evidence type="ECO:0000259" key="2">
    <source>
        <dbReference type="PROSITE" id="PS50076"/>
    </source>
</evidence>
<feature type="region of interest" description="Disordered" evidence="1">
    <location>
        <begin position="65"/>
        <end position="96"/>
    </location>
</feature>
<dbReference type="Proteomes" id="UP000015530">
    <property type="component" value="Unassembled WGS sequence"/>
</dbReference>
<dbReference type="STRING" id="1237896.T0M0K3"/>
<feature type="domain" description="J" evidence="2">
    <location>
        <begin position="8"/>
        <end position="74"/>
    </location>
</feature>
<dbReference type="InterPro" id="IPR018253">
    <property type="entry name" value="DnaJ_domain_CS"/>
</dbReference>
<dbReference type="PROSITE" id="PS50076">
    <property type="entry name" value="DNAJ_2"/>
    <property type="match status" value="1"/>
</dbReference>
<dbReference type="Pfam" id="PF00226">
    <property type="entry name" value="DnaJ"/>
    <property type="match status" value="1"/>
</dbReference>
<dbReference type="CDD" id="cd06257">
    <property type="entry name" value="DnaJ"/>
    <property type="match status" value="1"/>
</dbReference>
<feature type="compositionally biased region" description="Basic and acidic residues" evidence="1">
    <location>
        <begin position="65"/>
        <end position="92"/>
    </location>
</feature>
<dbReference type="PROSITE" id="PS00636">
    <property type="entry name" value="DNAJ_1"/>
    <property type="match status" value="1"/>
</dbReference>
<evidence type="ECO:0000313" key="3">
    <source>
        <dbReference type="EMBL" id="EQB54345.1"/>
    </source>
</evidence>
<sequence length="117" mass="13607">MDPPVTPDYYADLGVENNATLDVIKKAHRKLVLQVHPDRQAPGTCSDAHAFRKVQEAFEVLRDDTTRSEYDKQYPDKRPKEKNASADGERKRPNVSGRKNWLSISLVRDWRPRWKSF</sequence>